<evidence type="ECO:0000256" key="1">
    <source>
        <dbReference type="SAM" id="MobiDB-lite"/>
    </source>
</evidence>
<gene>
    <name evidence="2" type="ORF">AcdelDRAFT_3890</name>
</gene>
<dbReference type="Proteomes" id="UP000003856">
    <property type="component" value="Unassembled WGS sequence"/>
</dbReference>
<evidence type="ECO:0000313" key="3">
    <source>
        <dbReference type="Proteomes" id="UP000003856"/>
    </source>
</evidence>
<sequence>MRRAHVRVGVAVHFDGAIEDRVARQAVVVQVFNIHVPLSVGFAAAHAKARLGQRQRRPAMQPVARGVQAPVQGVELLRDGPMASGSTSMRNSAGRCHAVRMEPAGRKAGRDGDRGADKAAARNSSETEQRTEQGPWQAPGVPRTCGRSFRGSRWSAIGMGGCLGCAAWAHAHASGRGIPSPDFTPTLGQAPCRAVCGVAAPVDGRGIPCAPRLAARPGKVLARPREDRQQVLRPRHYTGGRKHRRGAKKSCVRKRRRLARRVRRPVRRPVTPRPAPYQLRARKPCHAHGTAGARKSPWVEVRRMGDTGGGWNGREPPAIYRPAPAGQCRTPPVRHAAGGAKLSPG</sequence>
<dbReference type="PATRIC" id="fig|573060.9.peg.1078"/>
<protein>
    <submittedName>
        <fullName evidence="2">Uncharacterized protein</fullName>
    </submittedName>
</protein>
<organism evidence="2 3">
    <name type="scientific">Acidovorax delafieldii 2AN</name>
    <dbReference type="NCBI Taxonomy" id="573060"/>
    <lineage>
        <taxon>Bacteria</taxon>
        <taxon>Pseudomonadati</taxon>
        <taxon>Pseudomonadota</taxon>
        <taxon>Betaproteobacteria</taxon>
        <taxon>Burkholderiales</taxon>
        <taxon>Comamonadaceae</taxon>
        <taxon>Acidovorax</taxon>
    </lineage>
</organism>
<proteinExistence type="predicted"/>
<name>C5TAG0_ACIDE</name>
<feature type="region of interest" description="Disordered" evidence="1">
    <location>
        <begin position="308"/>
        <end position="345"/>
    </location>
</feature>
<dbReference type="EMBL" id="ACQT01000247">
    <property type="protein sequence ID" value="EER58538.1"/>
    <property type="molecule type" value="Genomic_DNA"/>
</dbReference>
<comment type="caution">
    <text evidence="2">The sequence shown here is derived from an EMBL/GenBank/DDBJ whole genome shotgun (WGS) entry which is preliminary data.</text>
</comment>
<keyword evidence="3" id="KW-1185">Reference proteome</keyword>
<dbReference type="AlphaFoldDB" id="C5TAG0"/>
<feature type="region of interest" description="Disordered" evidence="1">
    <location>
        <begin position="100"/>
        <end position="147"/>
    </location>
</feature>
<reference evidence="2 3" key="1">
    <citation type="submission" date="2009-05" db="EMBL/GenBank/DDBJ databases">
        <title>The draft genome of Acidovorax delafieldii 2AN.</title>
        <authorList>
            <consortium name="US DOE Joint Genome Institute (JGI-PGF)"/>
            <person name="Lucas S."/>
            <person name="Copeland A."/>
            <person name="Lapidus A."/>
            <person name="Glavina del Rio T."/>
            <person name="Tice H."/>
            <person name="Bruce D."/>
            <person name="Goodwin L."/>
            <person name="Pitluck S."/>
            <person name="Larimer F."/>
            <person name="Land M.L."/>
            <person name="Hauser L."/>
            <person name="Shelobolina E.S."/>
            <person name="Picardal F."/>
            <person name="Roden E."/>
            <person name="Emerson D."/>
        </authorList>
    </citation>
    <scope>NUCLEOTIDE SEQUENCE [LARGE SCALE GENOMIC DNA]</scope>
    <source>
        <strain evidence="2 3">2AN</strain>
    </source>
</reference>
<feature type="compositionally biased region" description="Basic and acidic residues" evidence="1">
    <location>
        <begin position="100"/>
        <end position="131"/>
    </location>
</feature>
<accession>C5TAG0</accession>
<evidence type="ECO:0000313" key="2">
    <source>
        <dbReference type="EMBL" id="EER58538.1"/>
    </source>
</evidence>